<sequence length="99" mass="11626">MQTVNLTIREQKLRYAKPWLAIAYFSIPTVLIMLIQGLYNIIDKELALQFAAIDLRQDPWYIQQYNLITKQNVTNIPLKDMQAFINVATQYTTQIYSLL</sequence>
<name>A0A433ENT0_9MOLU</name>
<proteinExistence type="predicted"/>
<evidence type="ECO:0008006" key="4">
    <source>
        <dbReference type="Google" id="ProtNLM"/>
    </source>
</evidence>
<evidence type="ECO:0000313" key="3">
    <source>
        <dbReference type="Proteomes" id="UP000274545"/>
    </source>
</evidence>
<accession>A0A433ENT0</accession>
<comment type="caution">
    <text evidence="2">The sequence shown here is derived from an EMBL/GenBank/DDBJ whole genome shotgun (WGS) entry which is preliminary data.</text>
</comment>
<dbReference type="RefSeq" id="WP_127093279.1">
    <property type="nucleotide sequence ID" value="NZ_RAHC01000012.1"/>
</dbReference>
<protein>
    <recommendedName>
        <fullName evidence="4">ABC transporter permease</fullName>
    </recommendedName>
</protein>
<keyword evidence="1" id="KW-1133">Transmembrane helix</keyword>
<dbReference type="AlphaFoldDB" id="A0A433ENT0"/>
<reference evidence="2 3" key="1">
    <citation type="journal article" date="2019" name="Genome Biol. Evol.">
        <title>Toxin and genome evolution in a Drosophila defensive symbiosis.</title>
        <authorList>
            <person name="Ballinger M.J."/>
            <person name="Gawryluk R.M."/>
            <person name="Perlman S.J."/>
        </authorList>
    </citation>
    <scope>NUCLEOTIDE SEQUENCE [LARGE SCALE GENOMIC DNA]</scope>
    <source>
        <strain evidence="3">sNeo</strain>
    </source>
</reference>
<keyword evidence="1" id="KW-0812">Transmembrane</keyword>
<dbReference type="Proteomes" id="UP000274545">
    <property type="component" value="Unassembled WGS sequence"/>
</dbReference>
<organism evidence="2 3">
    <name type="scientific">Spiroplasma poulsonii</name>
    <dbReference type="NCBI Taxonomy" id="2138"/>
    <lineage>
        <taxon>Bacteria</taxon>
        <taxon>Bacillati</taxon>
        <taxon>Mycoplasmatota</taxon>
        <taxon>Mollicutes</taxon>
        <taxon>Entomoplasmatales</taxon>
        <taxon>Spiroplasmataceae</taxon>
        <taxon>Spiroplasma</taxon>
    </lineage>
</organism>
<feature type="transmembrane region" description="Helical" evidence="1">
    <location>
        <begin position="21"/>
        <end position="39"/>
    </location>
</feature>
<dbReference type="EMBL" id="RAHC01000012">
    <property type="protein sequence ID" value="RUP75975.1"/>
    <property type="molecule type" value="Genomic_DNA"/>
</dbReference>
<keyword evidence="1" id="KW-0472">Membrane</keyword>
<gene>
    <name evidence="2" type="ORF">D6D54_07380</name>
</gene>
<evidence type="ECO:0000256" key="1">
    <source>
        <dbReference type="SAM" id="Phobius"/>
    </source>
</evidence>
<evidence type="ECO:0000313" key="2">
    <source>
        <dbReference type="EMBL" id="RUP75975.1"/>
    </source>
</evidence>